<dbReference type="EMBL" id="BK032497">
    <property type="protein sequence ID" value="DAF42593.1"/>
    <property type="molecule type" value="Genomic_DNA"/>
</dbReference>
<accession>A0A8S5RVE0</accession>
<reference evidence="4" key="1">
    <citation type="journal article" date="2021" name="Proc. Natl. Acad. Sci. U.S.A.">
        <title>A Catalog of Tens of Thousands of Viruses from Human Metagenomes Reveals Hidden Associations with Chronic Diseases.</title>
        <authorList>
            <person name="Tisza M.J."/>
            <person name="Buck C.B."/>
        </authorList>
    </citation>
    <scope>NUCLEOTIDE SEQUENCE</scope>
    <source>
        <strain evidence="4">CtHip2</strain>
    </source>
</reference>
<dbReference type="GO" id="GO:0016301">
    <property type="term" value="F:kinase activity"/>
    <property type="evidence" value="ECO:0007669"/>
    <property type="project" value="InterPro"/>
</dbReference>
<dbReference type="Pfam" id="PF06414">
    <property type="entry name" value="Zeta_toxin"/>
    <property type="match status" value="1"/>
</dbReference>
<dbReference type="GO" id="GO:0005524">
    <property type="term" value="F:ATP binding"/>
    <property type="evidence" value="ECO:0007669"/>
    <property type="project" value="UniProtKB-KW"/>
</dbReference>
<keyword evidence="1" id="KW-0547">Nucleotide-binding</keyword>
<dbReference type="InterPro" id="IPR010488">
    <property type="entry name" value="Zeta_toxin_domain"/>
</dbReference>
<dbReference type="SUPFAM" id="SSF52540">
    <property type="entry name" value="P-loop containing nucleoside triphosphate hydrolases"/>
    <property type="match status" value="1"/>
</dbReference>
<dbReference type="Gene3D" id="3.40.50.300">
    <property type="entry name" value="P-loop containing nucleotide triphosphate hydrolases"/>
    <property type="match status" value="1"/>
</dbReference>
<feature type="domain" description="Zeta toxin" evidence="3">
    <location>
        <begin position="142"/>
        <end position="293"/>
    </location>
</feature>
<dbReference type="InterPro" id="IPR027417">
    <property type="entry name" value="P-loop_NTPase"/>
</dbReference>
<organism evidence="4">
    <name type="scientific">Siphoviridae sp. ctHip2</name>
    <dbReference type="NCBI Taxonomy" id="2827830"/>
    <lineage>
        <taxon>Viruses</taxon>
        <taxon>Duplodnaviria</taxon>
        <taxon>Heunggongvirae</taxon>
        <taxon>Uroviricota</taxon>
        <taxon>Caudoviricetes</taxon>
    </lineage>
</organism>
<evidence type="ECO:0000256" key="2">
    <source>
        <dbReference type="ARBA" id="ARBA00022840"/>
    </source>
</evidence>
<sequence>MGKYHINLKGEVAICRAMEHCPLGGAHFEHQAEAIEYADRMNETVINSNLPEDLARMEYIEEDIFRHKFIHDEDYSMQEALKRGEYVEKRVEYARTVEKLDSKSLYYDETIEDYSPERKALHNRLLREVLDKYKDVPCEAKVFMSGGISGAGKTTILSKMGIDFQNYATVSSDDFKELLAREGAIPHVEGLTPMEASSLVHEESSHLADRLLLNLANQRKNLIYDFTMKSESTTMTRIGTLNNFGYQNEDIRIVFVDVPLSVSKGRAKTRYMVGLNNFDLGGRWVPSFVADKQKAKTNRFNTANAETLVTMGSKLEADGFPTPIVYDNTDVAKKIDFNEFRKGYRE</sequence>
<protein>
    <submittedName>
        <fullName evidence="4">Zeta toxin</fullName>
    </submittedName>
</protein>
<evidence type="ECO:0000256" key="1">
    <source>
        <dbReference type="ARBA" id="ARBA00022741"/>
    </source>
</evidence>
<name>A0A8S5RVE0_9CAUD</name>
<proteinExistence type="predicted"/>
<keyword evidence="2" id="KW-0067">ATP-binding</keyword>
<evidence type="ECO:0000313" key="4">
    <source>
        <dbReference type="EMBL" id="DAF42593.1"/>
    </source>
</evidence>
<evidence type="ECO:0000259" key="3">
    <source>
        <dbReference type="Pfam" id="PF06414"/>
    </source>
</evidence>